<gene>
    <name evidence="1" type="ORF">F5147DRAFT_722976</name>
</gene>
<evidence type="ECO:0000313" key="2">
    <source>
        <dbReference type="Proteomes" id="UP000823399"/>
    </source>
</evidence>
<dbReference type="GeneID" id="64701209"/>
<dbReference type="AlphaFoldDB" id="A0A9P7EWB8"/>
<reference evidence="1" key="1">
    <citation type="journal article" date="2020" name="New Phytol.">
        <title>Comparative genomics reveals dynamic genome evolution in host specialist ectomycorrhizal fungi.</title>
        <authorList>
            <person name="Lofgren L.A."/>
            <person name="Nguyen N.H."/>
            <person name="Vilgalys R."/>
            <person name="Ruytinx J."/>
            <person name="Liao H.L."/>
            <person name="Branco S."/>
            <person name="Kuo A."/>
            <person name="LaButti K."/>
            <person name="Lipzen A."/>
            <person name="Andreopoulos W."/>
            <person name="Pangilinan J."/>
            <person name="Riley R."/>
            <person name="Hundley H."/>
            <person name="Na H."/>
            <person name="Barry K."/>
            <person name="Grigoriev I.V."/>
            <person name="Stajich J.E."/>
            <person name="Kennedy P.G."/>
        </authorList>
    </citation>
    <scope>NUCLEOTIDE SEQUENCE</scope>
    <source>
        <strain evidence="1">FC423</strain>
    </source>
</reference>
<proteinExistence type="predicted"/>
<keyword evidence="2" id="KW-1185">Reference proteome</keyword>
<comment type="caution">
    <text evidence="1">The sequence shown here is derived from an EMBL/GenBank/DDBJ whole genome shotgun (WGS) entry which is preliminary data.</text>
</comment>
<accession>A0A9P7EWB8</accession>
<evidence type="ECO:0000313" key="1">
    <source>
        <dbReference type="EMBL" id="KAG2091834.1"/>
    </source>
</evidence>
<dbReference type="Proteomes" id="UP000823399">
    <property type="component" value="Unassembled WGS sequence"/>
</dbReference>
<name>A0A9P7EWB8_9AGAM</name>
<dbReference type="RefSeq" id="XP_041286657.1">
    <property type="nucleotide sequence ID" value="XM_041438950.1"/>
</dbReference>
<sequence>MQDLTFRLSSLLRHTALMVSNIKWPLFGWLFLQQSALLSSASHTSLTALTTIIMINNNTEQCNCNSNCNCQVGSCTCKK</sequence>
<protein>
    <submittedName>
        <fullName evidence="1">Uncharacterized protein</fullName>
    </submittedName>
</protein>
<dbReference type="EMBL" id="JABBWM010000094">
    <property type="protein sequence ID" value="KAG2091834.1"/>
    <property type="molecule type" value="Genomic_DNA"/>
</dbReference>
<organism evidence="1 2">
    <name type="scientific">Suillus discolor</name>
    <dbReference type="NCBI Taxonomy" id="1912936"/>
    <lineage>
        <taxon>Eukaryota</taxon>
        <taxon>Fungi</taxon>
        <taxon>Dikarya</taxon>
        <taxon>Basidiomycota</taxon>
        <taxon>Agaricomycotina</taxon>
        <taxon>Agaricomycetes</taxon>
        <taxon>Agaricomycetidae</taxon>
        <taxon>Boletales</taxon>
        <taxon>Suillineae</taxon>
        <taxon>Suillaceae</taxon>
        <taxon>Suillus</taxon>
    </lineage>
</organism>